<accession>A0A5M3XC66</accession>
<dbReference type="EMBL" id="BLAF01000007">
    <property type="protein sequence ID" value="GES18362.1"/>
    <property type="molecule type" value="Genomic_DNA"/>
</dbReference>
<name>A0A5M3XC66_9ACTN</name>
<dbReference type="RefSeq" id="WP_155343508.1">
    <property type="nucleotide sequence ID" value="NZ_BAAAHM010000010.1"/>
</dbReference>
<dbReference type="OrthoDB" id="5175975at2"/>
<dbReference type="Proteomes" id="UP000377595">
    <property type="component" value="Unassembled WGS sequence"/>
</dbReference>
<comment type="caution">
    <text evidence="1">The sequence shown here is derived from an EMBL/GenBank/DDBJ whole genome shotgun (WGS) entry which is preliminary data.</text>
</comment>
<evidence type="ECO:0000313" key="2">
    <source>
        <dbReference type="Proteomes" id="UP000377595"/>
    </source>
</evidence>
<reference evidence="1 2" key="1">
    <citation type="submission" date="2019-10" db="EMBL/GenBank/DDBJ databases">
        <title>Whole genome shotgun sequence of Acrocarpospora pleiomorpha NBRC 16267.</title>
        <authorList>
            <person name="Ichikawa N."/>
            <person name="Kimura A."/>
            <person name="Kitahashi Y."/>
            <person name="Komaki H."/>
            <person name="Oguchi A."/>
        </authorList>
    </citation>
    <scope>NUCLEOTIDE SEQUENCE [LARGE SCALE GENOMIC DNA]</scope>
    <source>
        <strain evidence="1 2">NBRC 16267</strain>
    </source>
</reference>
<proteinExistence type="predicted"/>
<evidence type="ECO:0000313" key="1">
    <source>
        <dbReference type="EMBL" id="GES18362.1"/>
    </source>
</evidence>
<sequence>MQVRSYDEVHAWDYDPDLLLSEVQIAHMISTGNPPIYSFRYEKGPPKPRTVEQARWELAARLQNERILAAGEAELEQIRARIGSDTVRRSGNSLDFRSRYARDPYYRLSRDELFEMALARPNALDVASLVYEWEHVGGTQRFIEDMDEWVRRLSNQYRSNPDEFPQEFWASRLAMITGASEPSNLHLLGRWDHARTDLEAGRNFIRARLDRYGNRAIPTRREVSRYTYEQRAEGPTGFTFPSGETLGSFPLTDFDRAADAVVGFDQRTLAELMSALQEDEWQNALRLLQDADRREEWNGLVRRLNRQVDYYGMPAALRLPEI</sequence>
<organism evidence="1 2">
    <name type="scientific">Acrocarpospora pleiomorpha</name>
    <dbReference type="NCBI Taxonomy" id="90975"/>
    <lineage>
        <taxon>Bacteria</taxon>
        <taxon>Bacillati</taxon>
        <taxon>Actinomycetota</taxon>
        <taxon>Actinomycetes</taxon>
        <taxon>Streptosporangiales</taxon>
        <taxon>Streptosporangiaceae</taxon>
        <taxon>Acrocarpospora</taxon>
    </lineage>
</organism>
<dbReference type="AlphaFoldDB" id="A0A5M3XC66"/>
<gene>
    <name evidence="1" type="ORF">Aple_012570</name>
</gene>
<protein>
    <submittedName>
        <fullName evidence="1">Uncharacterized protein</fullName>
    </submittedName>
</protein>
<keyword evidence="2" id="KW-1185">Reference proteome</keyword>